<feature type="transmembrane region" description="Helical" evidence="9">
    <location>
        <begin position="56"/>
        <end position="75"/>
    </location>
</feature>
<evidence type="ECO:0000313" key="11">
    <source>
        <dbReference type="Proteomes" id="UP000245119"/>
    </source>
</evidence>
<dbReference type="GO" id="GO:0016020">
    <property type="term" value="C:membrane"/>
    <property type="evidence" value="ECO:0007669"/>
    <property type="project" value="UniProtKB-SubCell"/>
</dbReference>
<sequence>MDRGTLNKPVAMVTWMLLSSGKLQLVILFTFIALIELLLSVSIFVCPCETELKRLYGLSFLIVPAVMLFLADFPWKLVQPRPPARILLYMSRRPLGLGLTWFIVGLIERKFVSCMVNDFNEECEQDNRVTWLQLAGLYLWLAVVITIIILLLWRRRNGNYGDGGSMAELITKFEINESMEKEALQKRIRYGSTRVPCEGRAARISSRTYEALAREQLLRWSILSQLRDDDLLTLDVSLAQRCLLRGLLTQLRLNPDLVQCMRQNKSQTPPGLDPTNVV</sequence>
<proteinExistence type="inferred from homology"/>
<dbReference type="Pfam" id="PF14798">
    <property type="entry name" value="Ca_hom_mod"/>
    <property type="match status" value="1"/>
</dbReference>
<evidence type="ECO:0000256" key="3">
    <source>
        <dbReference type="ARBA" id="ARBA00022448"/>
    </source>
</evidence>
<evidence type="ECO:0000313" key="10">
    <source>
        <dbReference type="EMBL" id="PVD19389.1"/>
    </source>
</evidence>
<dbReference type="AlphaFoldDB" id="A0A2T7NDZ6"/>
<organism evidence="10 11">
    <name type="scientific">Pomacea canaliculata</name>
    <name type="common">Golden apple snail</name>
    <dbReference type="NCBI Taxonomy" id="400727"/>
    <lineage>
        <taxon>Eukaryota</taxon>
        <taxon>Metazoa</taxon>
        <taxon>Spiralia</taxon>
        <taxon>Lophotrochozoa</taxon>
        <taxon>Mollusca</taxon>
        <taxon>Gastropoda</taxon>
        <taxon>Caenogastropoda</taxon>
        <taxon>Architaenioglossa</taxon>
        <taxon>Ampullarioidea</taxon>
        <taxon>Ampullariidae</taxon>
        <taxon>Pomacea</taxon>
    </lineage>
</organism>
<dbReference type="GO" id="GO:0034220">
    <property type="term" value="P:monoatomic ion transmembrane transport"/>
    <property type="evidence" value="ECO:0007669"/>
    <property type="project" value="UniProtKB-KW"/>
</dbReference>
<accession>A0A2T7NDZ6</accession>
<dbReference type="OrthoDB" id="5962981at2759"/>
<dbReference type="GO" id="GO:1904669">
    <property type="term" value="P:ATP export"/>
    <property type="evidence" value="ECO:0007669"/>
    <property type="project" value="UniProtKB-ARBA"/>
</dbReference>
<keyword evidence="3" id="KW-0813">Transport</keyword>
<comment type="subcellular location">
    <subcellularLocation>
        <location evidence="1">Membrane</location>
        <topology evidence="1">Multi-pass membrane protein</topology>
    </subcellularLocation>
</comment>
<keyword evidence="5 9" id="KW-1133">Transmembrane helix</keyword>
<keyword evidence="7 9" id="KW-0472">Membrane</keyword>
<keyword evidence="11" id="KW-1185">Reference proteome</keyword>
<name>A0A2T7NDZ6_POMCA</name>
<evidence type="ECO:0000256" key="1">
    <source>
        <dbReference type="ARBA" id="ARBA00004141"/>
    </source>
</evidence>
<feature type="transmembrane region" description="Helical" evidence="9">
    <location>
        <begin position="25"/>
        <end position="44"/>
    </location>
</feature>
<comment type="similarity">
    <text evidence="2">Belongs to the CALHM family.</text>
</comment>
<dbReference type="InterPro" id="IPR029569">
    <property type="entry name" value="CALHM"/>
</dbReference>
<evidence type="ECO:0000256" key="9">
    <source>
        <dbReference type="SAM" id="Phobius"/>
    </source>
</evidence>
<evidence type="ECO:0000256" key="7">
    <source>
        <dbReference type="ARBA" id="ARBA00023136"/>
    </source>
</evidence>
<evidence type="ECO:0000256" key="8">
    <source>
        <dbReference type="ARBA" id="ARBA00023303"/>
    </source>
</evidence>
<keyword evidence="8" id="KW-0407">Ion channel</keyword>
<evidence type="ECO:0000256" key="2">
    <source>
        <dbReference type="ARBA" id="ARBA00008497"/>
    </source>
</evidence>
<dbReference type="Proteomes" id="UP000245119">
    <property type="component" value="Linkage Group LG13"/>
</dbReference>
<evidence type="ECO:0000256" key="5">
    <source>
        <dbReference type="ARBA" id="ARBA00022989"/>
    </source>
</evidence>
<reference evidence="10 11" key="1">
    <citation type="submission" date="2018-04" db="EMBL/GenBank/DDBJ databases">
        <title>The genome of golden apple snail Pomacea canaliculata provides insight into stress tolerance and invasive adaptation.</title>
        <authorList>
            <person name="Liu C."/>
            <person name="Liu B."/>
            <person name="Ren Y."/>
            <person name="Zhang Y."/>
            <person name="Wang H."/>
            <person name="Li S."/>
            <person name="Jiang F."/>
            <person name="Yin L."/>
            <person name="Zhang G."/>
            <person name="Qian W."/>
            <person name="Fan W."/>
        </authorList>
    </citation>
    <scope>NUCLEOTIDE SEQUENCE [LARGE SCALE GENOMIC DNA]</scope>
    <source>
        <strain evidence="10">SZHN2017</strain>
        <tissue evidence="10">Muscle</tissue>
    </source>
</reference>
<keyword evidence="4 9" id="KW-0812">Transmembrane</keyword>
<gene>
    <name evidence="10" type="ORF">C0Q70_19877</name>
</gene>
<evidence type="ECO:0000256" key="4">
    <source>
        <dbReference type="ARBA" id="ARBA00022692"/>
    </source>
</evidence>
<feature type="transmembrane region" description="Helical" evidence="9">
    <location>
        <begin position="132"/>
        <end position="153"/>
    </location>
</feature>
<protein>
    <submittedName>
        <fullName evidence="10">Uncharacterized protein</fullName>
    </submittedName>
</protein>
<evidence type="ECO:0000256" key="6">
    <source>
        <dbReference type="ARBA" id="ARBA00023065"/>
    </source>
</evidence>
<keyword evidence="6" id="KW-0406">Ion transport</keyword>
<comment type="caution">
    <text evidence="10">The sequence shown here is derived from an EMBL/GenBank/DDBJ whole genome shotgun (WGS) entry which is preliminary data.</text>
</comment>
<dbReference type="EMBL" id="PZQS01000013">
    <property type="protein sequence ID" value="PVD19389.1"/>
    <property type="molecule type" value="Genomic_DNA"/>
</dbReference>